<reference evidence="3 4" key="1">
    <citation type="submission" date="2021-06" db="EMBL/GenBank/DDBJ databases">
        <authorList>
            <person name="Palmer J.M."/>
        </authorList>
    </citation>
    <scope>NUCLEOTIDE SEQUENCE [LARGE SCALE GENOMIC DNA]</scope>
    <source>
        <strain evidence="3 4">GA_2019</strain>
        <tissue evidence="3">Muscle</tissue>
    </source>
</reference>
<feature type="compositionally biased region" description="Basic and acidic residues" evidence="1">
    <location>
        <begin position="166"/>
        <end position="175"/>
    </location>
</feature>
<sequence>FAWCLPAFPTSVIGMLACASCGVPLQVEDRHDLCPKYLGVGHLREALTDPCMNCSILPLPVRENRLRQVENLLFAAELPPSGMPQPCSGRRWDAPAEGRRSPWRGHRSAVGSPARPLKLWVVAAGPWDPLYGNVSWVVSVPPITETGGSMGPPTGGAMGPPAPQPRRRDVRDPRRQFRTAASAQFAQWSRALVGAWRQPRVERAPPRGALAGPDRRRRPPQRPKQTAEGGLRAAGRRWGGFHNGTWPFGKPTAGMRGC</sequence>
<organism evidence="3 4">
    <name type="scientific">Goodea atripinnis</name>
    <dbReference type="NCBI Taxonomy" id="208336"/>
    <lineage>
        <taxon>Eukaryota</taxon>
        <taxon>Metazoa</taxon>
        <taxon>Chordata</taxon>
        <taxon>Craniata</taxon>
        <taxon>Vertebrata</taxon>
        <taxon>Euteleostomi</taxon>
        <taxon>Actinopterygii</taxon>
        <taxon>Neopterygii</taxon>
        <taxon>Teleostei</taxon>
        <taxon>Neoteleostei</taxon>
        <taxon>Acanthomorphata</taxon>
        <taxon>Ovalentaria</taxon>
        <taxon>Atherinomorphae</taxon>
        <taxon>Cyprinodontiformes</taxon>
        <taxon>Goodeidae</taxon>
        <taxon>Goodea</taxon>
    </lineage>
</organism>
<feature type="region of interest" description="Disordered" evidence="1">
    <location>
        <begin position="199"/>
        <end position="258"/>
    </location>
</feature>
<gene>
    <name evidence="3" type="ORF">GOODEAATRI_018773</name>
</gene>
<evidence type="ECO:0000313" key="4">
    <source>
        <dbReference type="Proteomes" id="UP001476798"/>
    </source>
</evidence>
<feature type="compositionally biased region" description="Gly residues" evidence="1">
    <location>
        <begin position="148"/>
        <end position="158"/>
    </location>
</feature>
<evidence type="ECO:0000256" key="1">
    <source>
        <dbReference type="SAM" id="MobiDB-lite"/>
    </source>
</evidence>
<evidence type="ECO:0000256" key="2">
    <source>
        <dbReference type="SAM" id="SignalP"/>
    </source>
</evidence>
<feature type="compositionally biased region" description="Basic and acidic residues" evidence="1">
    <location>
        <begin position="90"/>
        <end position="100"/>
    </location>
</feature>
<comment type="caution">
    <text evidence="3">The sequence shown here is derived from an EMBL/GenBank/DDBJ whole genome shotgun (WGS) entry which is preliminary data.</text>
</comment>
<feature type="chain" id="PRO_5046003127" evidence="2">
    <location>
        <begin position="19"/>
        <end position="258"/>
    </location>
</feature>
<dbReference type="Proteomes" id="UP001476798">
    <property type="component" value="Unassembled WGS sequence"/>
</dbReference>
<proteinExistence type="predicted"/>
<keyword evidence="2" id="KW-0732">Signal</keyword>
<feature type="region of interest" description="Disordered" evidence="1">
    <location>
        <begin position="84"/>
        <end position="108"/>
    </location>
</feature>
<feature type="region of interest" description="Disordered" evidence="1">
    <location>
        <begin position="145"/>
        <end position="183"/>
    </location>
</feature>
<keyword evidence="4" id="KW-1185">Reference proteome</keyword>
<name>A0ABV0PZC2_9TELE</name>
<accession>A0ABV0PZC2</accession>
<evidence type="ECO:0000313" key="3">
    <source>
        <dbReference type="EMBL" id="MEQ2188819.1"/>
    </source>
</evidence>
<protein>
    <submittedName>
        <fullName evidence="3">Uncharacterized protein</fullName>
    </submittedName>
</protein>
<dbReference type="EMBL" id="JAHRIO010091581">
    <property type="protein sequence ID" value="MEQ2188819.1"/>
    <property type="molecule type" value="Genomic_DNA"/>
</dbReference>
<feature type="signal peptide" evidence="2">
    <location>
        <begin position="1"/>
        <end position="18"/>
    </location>
</feature>
<feature type="non-terminal residue" evidence="3">
    <location>
        <position position="1"/>
    </location>
</feature>